<proteinExistence type="inferred from homology"/>
<dbReference type="Gene3D" id="1.50.10.10">
    <property type="match status" value="1"/>
</dbReference>
<dbReference type="Proteomes" id="UP000838756">
    <property type="component" value="Unassembled WGS sequence"/>
</dbReference>
<dbReference type="AlphaFoldDB" id="A0A8S4QSX3"/>
<dbReference type="PRINTS" id="PR00747">
    <property type="entry name" value="GLYHDRLASE47"/>
</dbReference>
<keyword evidence="4 6" id="KW-0378">Hydrolase</keyword>
<evidence type="ECO:0000256" key="4">
    <source>
        <dbReference type="ARBA" id="ARBA00022801"/>
    </source>
</evidence>
<dbReference type="InterPro" id="IPR050749">
    <property type="entry name" value="Glycosyl_Hydrolase_47"/>
</dbReference>
<dbReference type="EMBL" id="CAKXAJ010013273">
    <property type="protein sequence ID" value="CAH2215885.1"/>
    <property type="molecule type" value="Genomic_DNA"/>
</dbReference>
<name>A0A8S4QSX3_9NEOP</name>
<dbReference type="SUPFAM" id="SSF48225">
    <property type="entry name" value="Seven-hairpin glycosidases"/>
    <property type="match status" value="1"/>
</dbReference>
<keyword evidence="5" id="KW-1015">Disulfide bond</keyword>
<sequence length="84" mass="9704">HISLGALGDSFYEYLLKAWLVTNNEDEQARMMFDEAMQPALEKMLRTSKSGLSYLVEIRWGRLYEEKMDHLACFAEPVGFALAR</sequence>
<evidence type="ECO:0000313" key="8">
    <source>
        <dbReference type="Proteomes" id="UP000838756"/>
    </source>
</evidence>
<dbReference type="GO" id="GO:0005783">
    <property type="term" value="C:endoplasmic reticulum"/>
    <property type="evidence" value="ECO:0007669"/>
    <property type="project" value="TreeGrafter"/>
</dbReference>
<comment type="pathway">
    <text evidence="2">Protein modification; protein glycosylation.</text>
</comment>
<comment type="similarity">
    <text evidence="3 6">Belongs to the glycosyl hydrolase 47 family.</text>
</comment>
<evidence type="ECO:0000256" key="3">
    <source>
        <dbReference type="ARBA" id="ARBA00007658"/>
    </source>
</evidence>
<evidence type="ECO:0000256" key="6">
    <source>
        <dbReference type="RuleBase" id="RU361193"/>
    </source>
</evidence>
<comment type="caution">
    <text evidence="7">The sequence shown here is derived from an EMBL/GenBank/DDBJ whole genome shotgun (WGS) entry which is preliminary data.</text>
</comment>
<dbReference type="InterPro" id="IPR012341">
    <property type="entry name" value="6hp_glycosidase-like_sf"/>
</dbReference>
<dbReference type="GO" id="GO:0005975">
    <property type="term" value="P:carbohydrate metabolic process"/>
    <property type="evidence" value="ECO:0007669"/>
    <property type="project" value="InterPro"/>
</dbReference>
<dbReference type="OrthoDB" id="8118055at2759"/>
<protein>
    <recommendedName>
        <fullName evidence="6">alpha-1,2-Mannosidase</fullName>
        <ecNumber evidence="6">3.2.1.-</ecNumber>
    </recommendedName>
</protein>
<dbReference type="InterPro" id="IPR001382">
    <property type="entry name" value="Glyco_hydro_47"/>
</dbReference>
<comment type="cofactor">
    <cofactor evidence="1">
        <name>Ca(2+)</name>
        <dbReference type="ChEBI" id="CHEBI:29108"/>
    </cofactor>
</comment>
<dbReference type="GO" id="GO:0005509">
    <property type="term" value="F:calcium ion binding"/>
    <property type="evidence" value="ECO:0007669"/>
    <property type="project" value="InterPro"/>
</dbReference>
<evidence type="ECO:0000313" key="7">
    <source>
        <dbReference type="EMBL" id="CAH2215885.1"/>
    </source>
</evidence>
<dbReference type="GO" id="GO:0000139">
    <property type="term" value="C:Golgi membrane"/>
    <property type="evidence" value="ECO:0007669"/>
    <property type="project" value="TreeGrafter"/>
</dbReference>
<organism evidence="7 8">
    <name type="scientific">Pararge aegeria aegeria</name>
    <dbReference type="NCBI Taxonomy" id="348720"/>
    <lineage>
        <taxon>Eukaryota</taxon>
        <taxon>Metazoa</taxon>
        <taxon>Ecdysozoa</taxon>
        <taxon>Arthropoda</taxon>
        <taxon>Hexapoda</taxon>
        <taxon>Insecta</taxon>
        <taxon>Pterygota</taxon>
        <taxon>Neoptera</taxon>
        <taxon>Endopterygota</taxon>
        <taxon>Lepidoptera</taxon>
        <taxon>Glossata</taxon>
        <taxon>Ditrysia</taxon>
        <taxon>Papilionoidea</taxon>
        <taxon>Nymphalidae</taxon>
        <taxon>Satyrinae</taxon>
        <taxon>Satyrini</taxon>
        <taxon>Parargina</taxon>
        <taxon>Pararge</taxon>
    </lineage>
</organism>
<dbReference type="Pfam" id="PF01532">
    <property type="entry name" value="Glyco_hydro_47"/>
    <property type="match status" value="1"/>
</dbReference>
<dbReference type="EC" id="3.2.1.-" evidence="6"/>
<reference evidence="7" key="1">
    <citation type="submission" date="2022-03" db="EMBL/GenBank/DDBJ databases">
        <authorList>
            <person name="Lindestad O."/>
        </authorList>
    </citation>
    <scope>NUCLEOTIDE SEQUENCE</scope>
</reference>
<dbReference type="PANTHER" id="PTHR11742">
    <property type="entry name" value="MANNOSYL-OLIGOSACCHARIDE ALPHA-1,2-MANNOSIDASE-RELATED"/>
    <property type="match status" value="1"/>
</dbReference>
<gene>
    <name evidence="7" type="primary">jg26238</name>
    <name evidence="7" type="ORF">PAEG_LOCUS3969</name>
</gene>
<dbReference type="GO" id="GO:0004571">
    <property type="term" value="F:mannosyl-oligosaccharide 1,2-alpha-mannosidase activity"/>
    <property type="evidence" value="ECO:0007669"/>
    <property type="project" value="InterPro"/>
</dbReference>
<feature type="non-terminal residue" evidence="7">
    <location>
        <position position="1"/>
    </location>
</feature>
<keyword evidence="8" id="KW-1185">Reference proteome</keyword>
<dbReference type="PANTHER" id="PTHR11742:SF6">
    <property type="entry name" value="MANNOSYL-OLIGOSACCHARIDE ALPHA-1,2-MANNOSIDASE IA-RELATED"/>
    <property type="match status" value="1"/>
</dbReference>
<accession>A0A8S4QSX3</accession>
<keyword evidence="6" id="KW-0326">Glycosidase</keyword>
<evidence type="ECO:0000256" key="5">
    <source>
        <dbReference type="ARBA" id="ARBA00023157"/>
    </source>
</evidence>
<dbReference type="InterPro" id="IPR036026">
    <property type="entry name" value="Seven-hairpin_glycosidases"/>
</dbReference>
<evidence type="ECO:0000256" key="2">
    <source>
        <dbReference type="ARBA" id="ARBA00004922"/>
    </source>
</evidence>
<evidence type="ECO:0000256" key="1">
    <source>
        <dbReference type="ARBA" id="ARBA00001913"/>
    </source>
</evidence>